<dbReference type="EMBL" id="PCYI01000009">
    <property type="protein sequence ID" value="PIR45031.1"/>
    <property type="molecule type" value="Genomic_DNA"/>
</dbReference>
<accession>A0A2H0REP8</accession>
<feature type="transmembrane region" description="Helical" evidence="1">
    <location>
        <begin position="86"/>
        <end position="107"/>
    </location>
</feature>
<proteinExistence type="predicted"/>
<feature type="signal peptide" evidence="2">
    <location>
        <begin position="1"/>
        <end position="27"/>
    </location>
</feature>
<organism evidence="3 4">
    <name type="scientific">Candidatus Vogelbacteria bacterium CG10_big_fil_rev_8_21_14_0_10_51_16</name>
    <dbReference type="NCBI Taxonomy" id="1975045"/>
    <lineage>
        <taxon>Bacteria</taxon>
        <taxon>Candidatus Vogeliibacteriota</taxon>
    </lineage>
</organism>
<comment type="caution">
    <text evidence="3">The sequence shown here is derived from an EMBL/GenBank/DDBJ whole genome shotgun (WGS) entry which is preliminary data.</text>
</comment>
<dbReference type="AlphaFoldDB" id="A0A2H0REP8"/>
<feature type="transmembrane region" description="Helical" evidence="1">
    <location>
        <begin position="43"/>
        <end position="65"/>
    </location>
</feature>
<dbReference type="Pfam" id="PF18895">
    <property type="entry name" value="T4SS_pilin"/>
    <property type="match status" value="1"/>
</dbReference>
<keyword evidence="2" id="KW-0732">Signal</keyword>
<dbReference type="InterPro" id="IPR043993">
    <property type="entry name" value="T4SS_pilin"/>
</dbReference>
<reference evidence="3 4" key="1">
    <citation type="submission" date="2017-09" db="EMBL/GenBank/DDBJ databases">
        <title>Depth-based differentiation of microbial function through sediment-hosted aquifers and enrichment of novel symbionts in the deep terrestrial subsurface.</title>
        <authorList>
            <person name="Probst A.J."/>
            <person name="Ladd B."/>
            <person name="Jarett J.K."/>
            <person name="Geller-Mcgrath D.E."/>
            <person name="Sieber C.M."/>
            <person name="Emerson J.B."/>
            <person name="Anantharaman K."/>
            <person name="Thomas B.C."/>
            <person name="Malmstrom R."/>
            <person name="Stieglmeier M."/>
            <person name="Klingl A."/>
            <person name="Woyke T."/>
            <person name="Ryan C.M."/>
            <person name="Banfield J.F."/>
        </authorList>
    </citation>
    <scope>NUCLEOTIDE SEQUENCE [LARGE SCALE GENOMIC DNA]</scope>
    <source>
        <strain evidence="3">CG10_big_fil_rev_8_21_14_0_10_51_16</strain>
    </source>
</reference>
<evidence type="ECO:0000256" key="2">
    <source>
        <dbReference type="SAM" id="SignalP"/>
    </source>
</evidence>
<evidence type="ECO:0000256" key="1">
    <source>
        <dbReference type="SAM" id="Phobius"/>
    </source>
</evidence>
<keyword evidence="1" id="KW-0472">Membrane</keyword>
<gene>
    <name evidence="3" type="ORF">COV10_01630</name>
</gene>
<keyword evidence="1" id="KW-1133">Transmembrane helix</keyword>
<dbReference type="Proteomes" id="UP000228767">
    <property type="component" value="Unassembled WGS sequence"/>
</dbReference>
<sequence>MKKSFLEACSRMVLLLILAASAGQARADNSALNPLGVETIDALILIILDAIVKIGVPVITFFFVLTGFYYTTAMGDTSKVSKAHTMFRYTLIGSAVVLGAKVIYEILRNTLTKLN</sequence>
<evidence type="ECO:0000313" key="3">
    <source>
        <dbReference type="EMBL" id="PIR45031.1"/>
    </source>
</evidence>
<feature type="chain" id="PRO_5013735779" evidence="2">
    <location>
        <begin position="28"/>
        <end position="115"/>
    </location>
</feature>
<name>A0A2H0REP8_9BACT</name>
<evidence type="ECO:0000313" key="4">
    <source>
        <dbReference type="Proteomes" id="UP000228767"/>
    </source>
</evidence>
<keyword evidence="1" id="KW-0812">Transmembrane</keyword>
<protein>
    <submittedName>
        <fullName evidence="3">Uncharacterized protein</fullName>
    </submittedName>
</protein>